<sequence>MKPAVKRKVAENFSVVMYSPSKRARELPSSSNSILNIQITNKAMDVVIGDLLPKGLHGTTYGLQRRGPGFDPHGGRGFFWLGYIQTGHLFLLCLEDQGFISRSLWTIYWIPSSKSLDILMRENARGFVIASSSSIVLVASKLPLTLKAKYLHLQL</sequence>
<gene>
    <name evidence="1" type="ORF">DPMN_040580</name>
</gene>
<keyword evidence="2" id="KW-1185">Reference proteome</keyword>
<reference evidence="1" key="2">
    <citation type="submission" date="2020-11" db="EMBL/GenBank/DDBJ databases">
        <authorList>
            <person name="McCartney M.A."/>
            <person name="Auch B."/>
            <person name="Kono T."/>
            <person name="Mallez S."/>
            <person name="Becker A."/>
            <person name="Gohl D.M."/>
            <person name="Silverstein K.A.T."/>
            <person name="Koren S."/>
            <person name="Bechman K.B."/>
            <person name="Herman A."/>
            <person name="Abrahante J.E."/>
            <person name="Garbe J."/>
        </authorList>
    </citation>
    <scope>NUCLEOTIDE SEQUENCE</scope>
    <source>
        <strain evidence="1">Duluth1</strain>
        <tissue evidence="1">Whole animal</tissue>
    </source>
</reference>
<comment type="caution">
    <text evidence="1">The sequence shown here is derived from an EMBL/GenBank/DDBJ whole genome shotgun (WGS) entry which is preliminary data.</text>
</comment>
<evidence type="ECO:0000313" key="1">
    <source>
        <dbReference type="EMBL" id="KAH3734140.1"/>
    </source>
</evidence>
<dbReference type="AlphaFoldDB" id="A0A9D4HT78"/>
<reference evidence="1" key="1">
    <citation type="journal article" date="2019" name="bioRxiv">
        <title>The Genome of the Zebra Mussel, Dreissena polymorpha: A Resource for Invasive Species Research.</title>
        <authorList>
            <person name="McCartney M.A."/>
            <person name="Auch B."/>
            <person name="Kono T."/>
            <person name="Mallez S."/>
            <person name="Zhang Y."/>
            <person name="Obille A."/>
            <person name="Becker A."/>
            <person name="Abrahante J.E."/>
            <person name="Garbe J."/>
            <person name="Badalamenti J.P."/>
            <person name="Herman A."/>
            <person name="Mangelson H."/>
            <person name="Liachko I."/>
            <person name="Sullivan S."/>
            <person name="Sone E.D."/>
            <person name="Koren S."/>
            <person name="Silverstein K.A.T."/>
            <person name="Beckman K.B."/>
            <person name="Gohl D.M."/>
        </authorList>
    </citation>
    <scope>NUCLEOTIDE SEQUENCE</scope>
    <source>
        <strain evidence="1">Duluth1</strain>
        <tissue evidence="1">Whole animal</tissue>
    </source>
</reference>
<proteinExistence type="predicted"/>
<protein>
    <submittedName>
        <fullName evidence="1">Uncharacterized protein</fullName>
    </submittedName>
</protein>
<dbReference type="EMBL" id="JAIWYP010000011">
    <property type="protein sequence ID" value="KAH3734140.1"/>
    <property type="molecule type" value="Genomic_DNA"/>
</dbReference>
<name>A0A9D4HT78_DREPO</name>
<evidence type="ECO:0000313" key="2">
    <source>
        <dbReference type="Proteomes" id="UP000828390"/>
    </source>
</evidence>
<dbReference type="Proteomes" id="UP000828390">
    <property type="component" value="Unassembled WGS sequence"/>
</dbReference>
<organism evidence="1 2">
    <name type="scientific">Dreissena polymorpha</name>
    <name type="common">Zebra mussel</name>
    <name type="synonym">Mytilus polymorpha</name>
    <dbReference type="NCBI Taxonomy" id="45954"/>
    <lineage>
        <taxon>Eukaryota</taxon>
        <taxon>Metazoa</taxon>
        <taxon>Spiralia</taxon>
        <taxon>Lophotrochozoa</taxon>
        <taxon>Mollusca</taxon>
        <taxon>Bivalvia</taxon>
        <taxon>Autobranchia</taxon>
        <taxon>Heteroconchia</taxon>
        <taxon>Euheterodonta</taxon>
        <taxon>Imparidentia</taxon>
        <taxon>Neoheterodontei</taxon>
        <taxon>Myida</taxon>
        <taxon>Dreissenoidea</taxon>
        <taxon>Dreissenidae</taxon>
        <taxon>Dreissena</taxon>
    </lineage>
</organism>
<accession>A0A9D4HT78</accession>